<evidence type="ECO:0000313" key="2">
    <source>
        <dbReference type="EMBL" id="MBD2846734.1"/>
    </source>
</evidence>
<accession>A0A927GSH1</accession>
<organism evidence="2 3">
    <name type="scientific">Paenibacillus sabuli</name>
    <dbReference type="NCBI Taxonomy" id="2772509"/>
    <lineage>
        <taxon>Bacteria</taxon>
        <taxon>Bacillati</taxon>
        <taxon>Bacillota</taxon>
        <taxon>Bacilli</taxon>
        <taxon>Bacillales</taxon>
        <taxon>Paenibacillaceae</taxon>
        <taxon>Paenibacillus</taxon>
    </lineage>
</organism>
<dbReference type="Gene3D" id="3.40.50.2000">
    <property type="entry name" value="Glycogen Phosphorylase B"/>
    <property type="match status" value="2"/>
</dbReference>
<dbReference type="RefSeq" id="WP_190919397.1">
    <property type="nucleotide sequence ID" value="NZ_JACXIZ010000027.1"/>
</dbReference>
<feature type="domain" description="Glycosyl transferase family 1" evidence="1">
    <location>
        <begin position="165"/>
        <end position="330"/>
    </location>
</feature>
<name>A0A927GSH1_9BACL</name>
<dbReference type="PANTHER" id="PTHR12526">
    <property type="entry name" value="GLYCOSYLTRANSFERASE"/>
    <property type="match status" value="1"/>
</dbReference>
<dbReference type="Pfam" id="PF00534">
    <property type="entry name" value="Glycos_transf_1"/>
    <property type="match status" value="1"/>
</dbReference>
<sequence>MKILFTFFNPSGGMETLNRTRCEALSRVGIECHLLYTNDGDGKKNIRAIPTFIFKDEDKINALIARENYDAIIVCSDIALLQQIKRMNYGGYIVFEIQGLGTYEHARLILEQMKAAILSSADGLLYPKTAHLVQMLTAAFPNKLHFCFDDPVDTLAFGYTTYPKKSFPIVAWIGRIEKNKNWREFLRIGSKLRERFPSLYLWLFDDAELFEKSELEDFYVLAAELGLSDCLIRQSNVPHELMADYLSLIGDSGGCLCSTSITEGFGYAVAEAMLCRCPVLSTNSDGVKAFVIPETTGMFYEIGDIDQAAELATTLMKNEALRSRIVNEAEMYIKARFSAEKYASHFCAMIKRLEKGQKQKNRF</sequence>
<reference evidence="2" key="1">
    <citation type="submission" date="2020-09" db="EMBL/GenBank/DDBJ databases">
        <title>A novel bacterium of genus Paenibacillus, isolated from South China Sea.</title>
        <authorList>
            <person name="Huang H."/>
            <person name="Mo K."/>
            <person name="Hu Y."/>
        </authorList>
    </citation>
    <scope>NUCLEOTIDE SEQUENCE</scope>
    <source>
        <strain evidence="2">IB182496</strain>
    </source>
</reference>
<dbReference type="InterPro" id="IPR001296">
    <property type="entry name" value="Glyco_trans_1"/>
</dbReference>
<evidence type="ECO:0000313" key="3">
    <source>
        <dbReference type="Proteomes" id="UP000621560"/>
    </source>
</evidence>
<gene>
    <name evidence="2" type="ORF">IDH44_16175</name>
</gene>
<proteinExistence type="predicted"/>
<dbReference type="SUPFAM" id="SSF53756">
    <property type="entry name" value="UDP-Glycosyltransferase/glycogen phosphorylase"/>
    <property type="match status" value="1"/>
</dbReference>
<evidence type="ECO:0000259" key="1">
    <source>
        <dbReference type="Pfam" id="PF00534"/>
    </source>
</evidence>
<keyword evidence="3" id="KW-1185">Reference proteome</keyword>
<dbReference type="CDD" id="cd03801">
    <property type="entry name" value="GT4_PimA-like"/>
    <property type="match status" value="1"/>
</dbReference>
<dbReference type="GO" id="GO:0016757">
    <property type="term" value="F:glycosyltransferase activity"/>
    <property type="evidence" value="ECO:0007669"/>
    <property type="project" value="InterPro"/>
</dbReference>
<protein>
    <submittedName>
        <fullName evidence="2">Glycosyltransferase family 4 protein</fullName>
    </submittedName>
</protein>
<comment type="caution">
    <text evidence="2">The sequence shown here is derived from an EMBL/GenBank/DDBJ whole genome shotgun (WGS) entry which is preliminary data.</text>
</comment>
<dbReference type="AlphaFoldDB" id="A0A927GSH1"/>
<dbReference type="EMBL" id="JACXIZ010000027">
    <property type="protein sequence ID" value="MBD2846734.1"/>
    <property type="molecule type" value="Genomic_DNA"/>
</dbReference>
<dbReference type="Proteomes" id="UP000621560">
    <property type="component" value="Unassembled WGS sequence"/>
</dbReference>